<protein>
    <recommendedName>
        <fullName evidence="2">histidine kinase</fullName>
        <ecNumber evidence="2">2.7.13.3</ecNumber>
    </recommendedName>
</protein>
<dbReference type="Proteomes" id="UP000663929">
    <property type="component" value="Chromosome"/>
</dbReference>
<dbReference type="PROSITE" id="PS50894">
    <property type="entry name" value="HPT"/>
    <property type="match status" value="1"/>
</dbReference>
<dbReference type="SUPFAM" id="SSF55874">
    <property type="entry name" value="ATPase domain of HSP90 chaperone/DNA topoisomerase II/histidine kinase"/>
    <property type="match status" value="1"/>
</dbReference>
<dbReference type="PRINTS" id="PR00344">
    <property type="entry name" value="BCTRLSENSOR"/>
</dbReference>
<keyword evidence="3 7" id="KW-0597">Phosphoprotein</keyword>
<evidence type="ECO:0000256" key="6">
    <source>
        <dbReference type="PROSITE-ProRule" id="PRU00110"/>
    </source>
</evidence>
<evidence type="ECO:0000259" key="10">
    <source>
        <dbReference type="PROSITE" id="PS50110"/>
    </source>
</evidence>
<dbReference type="GO" id="GO:0006935">
    <property type="term" value="P:chemotaxis"/>
    <property type="evidence" value="ECO:0007669"/>
    <property type="project" value="InterPro"/>
</dbReference>
<dbReference type="AlphaFoldDB" id="A0A8A4TQE1"/>
<dbReference type="InterPro" id="IPR003594">
    <property type="entry name" value="HATPase_dom"/>
</dbReference>
<dbReference type="InterPro" id="IPR005467">
    <property type="entry name" value="His_kinase_dom"/>
</dbReference>
<feature type="region of interest" description="Disordered" evidence="8">
    <location>
        <begin position="268"/>
        <end position="350"/>
    </location>
</feature>
<evidence type="ECO:0000259" key="9">
    <source>
        <dbReference type="PROSITE" id="PS50109"/>
    </source>
</evidence>
<dbReference type="InterPro" id="IPR008207">
    <property type="entry name" value="Sig_transdc_His_kin_Hpt_dom"/>
</dbReference>
<feature type="region of interest" description="Disordered" evidence="8">
    <location>
        <begin position="689"/>
        <end position="713"/>
    </location>
</feature>
<dbReference type="InterPro" id="IPR036097">
    <property type="entry name" value="HisK_dim/P_sf"/>
</dbReference>
<keyword evidence="4" id="KW-0808">Transferase</keyword>
<dbReference type="Gene3D" id="3.30.565.10">
    <property type="entry name" value="Histidine kinase-like ATPase, C-terminal domain"/>
    <property type="match status" value="1"/>
</dbReference>
<feature type="domain" description="CheW-like" evidence="11">
    <location>
        <begin position="603"/>
        <end position="784"/>
    </location>
</feature>
<dbReference type="GO" id="GO:0000155">
    <property type="term" value="F:phosphorelay sensor kinase activity"/>
    <property type="evidence" value="ECO:0007669"/>
    <property type="project" value="InterPro"/>
</dbReference>
<dbReference type="InterPro" id="IPR037006">
    <property type="entry name" value="CheA-like_homodim_sf"/>
</dbReference>
<feature type="domain" description="Response regulatory" evidence="10">
    <location>
        <begin position="957"/>
        <end position="1075"/>
    </location>
</feature>
<dbReference type="InterPro" id="IPR036890">
    <property type="entry name" value="HATPase_C_sf"/>
</dbReference>
<feature type="domain" description="Histidine kinase" evidence="9">
    <location>
        <begin position="357"/>
        <end position="601"/>
    </location>
</feature>
<evidence type="ECO:0000256" key="4">
    <source>
        <dbReference type="ARBA" id="ARBA00022679"/>
    </source>
</evidence>
<dbReference type="Pfam" id="PF01584">
    <property type="entry name" value="CheW"/>
    <property type="match status" value="3"/>
</dbReference>
<dbReference type="InterPro" id="IPR004105">
    <property type="entry name" value="CheA-like_dim"/>
</dbReference>
<dbReference type="PANTHER" id="PTHR43395">
    <property type="entry name" value="SENSOR HISTIDINE KINASE CHEA"/>
    <property type="match status" value="1"/>
</dbReference>
<keyword evidence="14" id="KW-1185">Reference proteome</keyword>
<dbReference type="SUPFAM" id="SSF47384">
    <property type="entry name" value="Homodimeric domain of signal transducing histidine kinase"/>
    <property type="match status" value="1"/>
</dbReference>
<dbReference type="SUPFAM" id="SSF47226">
    <property type="entry name" value="Histidine-containing phosphotransfer domain, HPT domain"/>
    <property type="match status" value="1"/>
</dbReference>
<feature type="modified residue" description="4-aspartylphosphate" evidence="7">
    <location>
        <position position="1008"/>
    </location>
</feature>
<feature type="domain" description="HPt" evidence="12">
    <location>
        <begin position="2"/>
        <end position="108"/>
    </location>
</feature>
<evidence type="ECO:0000256" key="7">
    <source>
        <dbReference type="PROSITE-ProRule" id="PRU00169"/>
    </source>
</evidence>
<dbReference type="SUPFAM" id="SSF50341">
    <property type="entry name" value="CheW-like"/>
    <property type="match status" value="2"/>
</dbReference>
<dbReference type="EC" id="2.7.13.3" evidence="2"/>
<evidence type="ECO:0000256" key="3">
    <source>
        <dbReference type="ARBA" id="ARBA00022553"/>
    </source>
</evidence>
<dbReference type="SMART" id="SM00260">
    <property type="entry name" value="CheW"/>
    <property type="match status" value="2"/>
</dbReference>
<dbReference type="PROSITE" id="PS50110">
    <property type="entry name" value="RESPONSE_REGULATORY"/>
    <property type="match status" value="1"/>
</dbReference>
<sequence length="1085" mass="120118">MSRSGDDEILQLFLVESREHLEDIETDLLEIERQGPNMDSELVNHVFRAIHTIKGASGFFGLHNIKDLSHVMEHLLDQIRKKLVVPNSQIISVLLDGADVLTQMINAPDTSNDTDIADLVASIANCVSQSLPGDNQVNLSQEIPIRRSDGNVLLTLTPLDLEEGIRDNKGGEHFYLVKYDLYYDVERKGKNALEVINELQELAFFIDSTLDIGAIGTLHDDLETFELPFYVLLASVMEHDLIAHFLDLEPNKVMELGEKELGLDPRTLLNQGAEPTSPSPAPVEKPRESPVAEWMPPAEPSPRPAEPAQAPRPSVEPLTQPEATAPAATDSGPQPPKRPKAERKSASSAKKVDANIRVNIHLLDRLMNLAGELVLTRNELILNTDSRNWELVDRTAQKVNIITSELQEAIMGTRMQSIGIIFTKFHRIVRELSRGLGKEINLKLEGEHVELDKTIIEAIGDPLTHLVRNACDHGIEPVEKRRSVGKALAGTLSLSAYHEAGMVVIEIADDGGGIPPDRIRAKALSLGLHTKAELESMPDKEVIRLIFAPGFSTASEVTELSGRGVGMDVVHTNLTRLGGTIDIDSTLGRGTTFRIKLPLTLAIIPSLLVQVEDQQFCVPQVNLQELVRIPQAEVRNRLEQVGGAPVIRLRGELLPLVRLRDVLGIEGTYRDPETGVVKKDRRHNIVDRRGPVENVIRPPDSNRSKEERDRRHHPDGALNIAVVSANNLRYGLIVDHLLDSAEIVVKPLGRHLKESQIYAGATILGTGNVACILDVDGICHHMKLREVAIRTKTTHQAAADDSVSDIQGFLLVSGNDEDIFGVPMELVLRIETANCGQVERAGGRLALKHRGKSLALFTLDDNLRIEPGAEDIIFKVIIFKIAGREVGLCVTDILDIIQTDTEIDMVTHKQSGIFGSTIINDRITLIVDLHGLVRAQVPEWIEDFERAYRNDQGQANRVLVVEDSEFFKEQVQSFVTEAGYEAITADDGRMALELLVQHAGDIRLVLTDIEMPHMNGYELTEAIRGDARLKHIPVVAITSMATTDAIEKGRMAGMDDYLIKLDREIILQRTHEFMKHGRTIAQKAF</sequence>
<dbReference type="CDD" id="cd00088">
    <property type="entry name" value="HPT"/>
    <property type="match status" value="1"/>
</dbReference>
<dbReference type="Pfam" id="PF00072">
    <property type="entry name" value="Response_reg"/>
    <property type="match status" value="1"/>
</dbReference>
<reference evidence="13" key="1">
    <citation type="submission" date="2021-03" db="EMBL/GenBank/DDBJ databases">
        <title>Acanthopleuribacteraceae sp. M133.</title>
        <authorList>
            <person name="Wang G."/>
        </authorList>
    </citation>
    <scope>NUCLEOTIDE SEQUENCE</scope>
    <source>
        <strain evidence="13">M133</strain>
    </source>
</reference>
<evidence type="ECO:0000256" key="8">
    <source>
        <dbReference type="SAM" id="MobiDB-lite"/>
    </source>
</evidence>
<dbReference type="PANTHER" id="PTHR43395:SF1">
    <property type="entry name" value="CHEMOTAXIS PROTEIN CHEA"/>
    <property type="match status" value="1"/>
</dbReference>
<evidence type="ECO:0000313" key="14">
    <source>
        <dbReference type="Proteomes" id="UP000663929"/>
    </source>
</evidence>
<dbReference type="SUPFAM" id="SSF52172">
    <property type="entry name" value="CheY-like"/>
    <property type="match status" value="1"/>
</dbReference>
<dbReference type="Gene3D" id="1.20.120.160">
    <property type="entry name" value="HPT domain"/>
    <property type="match status" value="1"/>
</dbReference>
<proteinExistence type="predicted"/>
<evidence type="ECO:0000256" key="2">
    <source>
        <dbReference type="ARBA" id="ARBA00012438"/>
    </source>
</evidence>
<dbReference type="SMART" id="SM00448">
    <property type="entry name" value="REC"/>
    <property type="match status" value="1"/>
</dbReference>
<dbReference type="InterPro" id="IPR004358">
    <property type="entry name" value="Sig_transdc_His_kin-like_C"/>
</dbReference>
<dbReference type="RefSeq" id="WP_237378416.1">
    <property type="nucleotide sequence ID" value="NZ_CP071793.1"/>
</dbReference>
<name>A0A8A4TQE1_SULCO</name>
<dbReference type="CDD" id="cd16916">
    <property type="entry name" value="HATPase_CheA-like"/>
    <property type="match status" value="1"/>
</dbReference>
<dbReference type="EMBL" id="CP071793">
    <property type="protein sequence ID" value="QTD48765.1"/>
    <property type="molecule type" value="Genomic_DNA"/>
</dbReference>
<dbReference type="FunFam" id="3.30.565.10:FF:000016">
    <property type="entry name" value="Chemotaxis protein CheA, putative"/>
    <property type="match status" value="1"/>
</dbReference>
<evidence type="ECO:0000259" key="11">
    <source>
        <dbReference type="PROSITE" id="PS50851"/>
    </source>
</evidence>
<gene>
    <name evidence="13" type="ORF">J3U87_24555</name>
</gene>
<dbReference type="SMART" id="SM00073">
    <property type="entry name" value="HPT"/>
    <property type="match status" value="1"/>
</dbReference>
<dbReference type="InterPro" id="IPR036061">
    <property type="entry name" value="CheW-like_dom_sf"/>
</dbReference>
<dbReference type="InterPro" id="IPR011006">
    <property type="entry name" value="CheY-like_superfamily"/>
</dbReference>
<dbReference type="PROSITE" id="PS50109">
    <property type="entry name" value="HIS_KIN"/>
    <property type="match status" value="1"/>
</dbReference>
<dbReference type="Gene3D" id="3.40.50.2300">
    <property type="match status" value="1"/>
</dbReference>
<evidence type="ECO:0000313" key="13">
    <source>
        <dbReference type="EMBL" id="QTD48765.1"/>
    </source>
</evidence>
<evidence type="ECO:0000256" key="1">
    <source>
        <dbReference type="ARBA" id="ARBA00000085"/>
    </source>
</evidence>
<dbReference type="CDD" id="cd17546">
    <property type="entry name" value="REC_hyHK_CKI1_RcsC-like"/>
    <property type="match status" value="1"/>
</dbReference>
<dbReference type="InterPro" id="IPR051315">
    <property type="entry name" value="Bact_Chemotaxis_CheA"/>
</dbReference>
<feature type="modified residue" description="Phosphohistidine" evidence="6">
    <location>
        <position position="51"/>
    </location>
</feature>
<dbReference type="InterPro" id="IPR001789">
    <property type="entry name" value="Sig_transdc_resp-reg_receiver"/>
</dbReference>
<dbReference type="GO" id="GO:0005737">
    <property type="term" value="C:cytoplasm"/>
    <property type="evidence" value="ECO:0007669"/>
    <property type="project" value="InterPro"/>
</dbReference>
<dbReference type="Pfam" id="PF02895">
    <property type="entry name" value="H-kinase_dim"/>
    <property type="match status" value="1"/>
</dbReference>
<dbReference type="InterPro" id="IPR036641">
    <property type="entry name" value="HPT_dom_sf"/>
</dbReference>
<accession>A0A8A4TQE1</accession>
<dbReference type="SMART" id="SM00387">
    <property type="entry name" value="HATPase_c"/>
    <property type="match status" value="1"/>
</dbReference>
<dbReference type="Pfam" id="PF01627">
    <property type="entry name" value="Hpt"/>
    <property type="match status" value="1"/>
</dbReference>
<organism evidence="13 14">
    <name type="scientific">Sulfidibacter corallicola</name>
    <dbReference type="NCBI Taxonomy" id="2818388"/>
    <lineage>
        <taxon>Bacteria</taxon>
        <taxon>Pseudomonadati</taxon>
        <taxon>Acidobacteriota</taxon>
        <taxon>Holophagae</taxon>
        <taxon>Acanthopleuribacterales</taxon>
        <taxon>Acanthopleuribacteraceae</taxon>
        <taxon>Sulfidibacter</taxon>
    </lineage>
</organism>
<comment type="catalytic activity">
    <reaction evidence="1">
        <text>ATP + protein L-histidine = ADP + protein N-phospho-L-histidine.</text>
        <dbReference type="EC" id="2.7.13.3"/>
    </reaction>
</comment>
<feature type="compositionally biased region" description="Basic and acidic residues" evidence="8">
    <location>
        <begin position="700"/>
        <end position="713"/>
    </location>
</feature>
<evidence type="ECO:0000256" key="5">
    <source>
        <dbReference type="ARBA" id="ARBA00022777"/>
    </source>
</evidence>
<evidence type="ECO:0000259" key="12">
    <source>
        <dbReference type="PROSITE" id="PS50894"/>
    </source>
</evidence>
<dbReference type="Gene3D" id="2.30.30.40">
    <property type="entry name" value="SH3 Domains"/>
    <property type="match status" value="1"/>
</dbReference>
<keyword evidence="5" id="KW-0418">Kinase</keyword>
<dbReference type="SMART" id="SM01231">
    <property type="entry name" value="H-kinase_dim"/>
    <property type="match status" value="1"/>
</dbReference>
<dbReference type="Gene3D" id="1.10.287.560">
    <property type="entry name" value="Histidine kinase CheA-like, homodimeric domain"/>
    <property type="match status" value="1"/>
</dbReference>
<dbReference type="Pfam" id="PF02518">
    <property type="entry name" value="HATPase_c"/>
    <property type="match status" value="1"/>
</dbReference>
<dbReference type="PROSITE" id="PS50851">
    <property type="entry name" value="CHEW"/>
    <property type="match status" value="1"/>
</dbReference>
<dbReference type="InterPro" id="IPR002545">
    <property type="entry name" value="CheW-lke_dom"/>
</dbReference>
<dbReference type="KEGG" id="scor:J3U87_24555"/>